<gene>
    <name evidence="2" type="ORF">MRBLWS13_003456</name>
</gene>
<feature type="transmembrane region" description="Helical" evidence="1">
    <location>
        <begin position="32"/>
        <end position="51"/>
    </location>
</feature>
<name>A0AAU6SFS6_9MICO</name>
<sequence length="113" mass="12716">MRHVAVAPRAPNKLWWQTTGAYYQSIAIWGRLSNWLALVFLATLIGAAFIAPSPLLALVRFSAALASITLLIVHESLKARLTRKLLAQFAVVAQRGRQERLTREYQRYLTVLA</sequence>
<keyword evidence="1" id="KW-1133">Transmembrane helix</keyword>
<evidence type="ECO:0000256" key="1">
    <source>
        <dbReference type="SAM" id="Phobius"/>
    </source>
</evidence>
<protein>
    <submittedName>
        <fullName evidence="2">Uncharacterized protein</fullName>
    </submittedName>
</protein>
<proteinExistence type="predicted"/>
<dbReference type="EMBL" id="CP151632">
    <property type="protein sequence ID" value="WZO35748.1"/>
    <property type="molecule type" value="Genomic_DNA"/>
</dbReference>
<evidence type="ECO:0000313" key="2">
    <source>
        <dbReference type="EMBL" id="WZO35748.1"/>
    </source>
</evidence>
<reference evidence="2" key="1">
    <citation type="submission" date="2024-04" db="EMBL/GenBank/DDBJ databases">
        <authorList>
            <person name="Roder T."/>
            <person name="Oberhansli S."/>
            <person name="Kreuzer M."/>
        </authorList>
    </citation>
    <scope>NUCLEOTIDE SEQUENCE</scope>
    <source>
        <strain evidence="2">LWS13-1.2</strain>
    </source>
</reference>
<organism evidence="2">
    <name type="scientific">Microbacterium sp. LWS13-1.2</name>
    <dbReference type="NCBI Taxonomy" id="3135264"/>
    <lineage>
        <taxon>Bacteria</taxon>
        <taxon>Bacillati</taxon>
        <taxon>Actinomycetota</taxon>
        <taxon>Actinomycetes</taxon>
        <taxon>Micrococcales</taxon>
        <taxon>Microbacteriaceae</taxon>
        <taxon>Microbacterium</taxon>
    </lineage>
</organism>
<dbReference type="RefSeq" id="WP_349426566.1">
    <property type="nucleotide sequence ID" value="NZ_CP151632.1"/>
</dbReference>
<dbReference type="AlphaFoldDB" id="A0AAU6SFS6"/>
<accession>A0AAU6SFS6</accession>
<feature type="transmembrane region" description="Helical" evidence="1">
    <location>
        <begin position="57"/>
        <end position="74"/>
    </location>
</feature>
<keyword evidence="1" id="KW-0812">Transmembrane</keyword>
<keyword evidence="1" id="KW-0472">Membrane</keyword>